<comment type="caution">
    <text evidence="1">The sequence shown here is derived from an EMBL/GenBank/DDBJ whole genome shotgun (WGS) entry which is preliminary data.</text>
</comment>
<dbReference type="InterPro" id="IPR018724">
    <property type="entry name" value="2OG-Fe_dioxygenase"/>
</dbReference>
<dbReference type="Pfam" id="PF10014">
    <property type="entry name" value="2OG-Fe_Oxy_2"/>
    <property type="match status" value="1"/>
</dbReference>
<gene>
    <name evidence="1" type="ORF">QYT958_LOCUS29898</name>
</gene>
<organism evidence="1 2">
    <name type="scientific">Rotaria socialis</name>
    <dbReference type="NCBI Taxonomy" id="392032"/>
    <lineage>
        <taxon>Eukaryota</taxon>
        <taxon>Metazoa</taxon>
        <taxon>Spiralia</taxon>
        <taxon>Gnathifera</taxon>
        <taxon>Rotifera</taxon>
        <taxon>Eurotatoria</taxon>
        <taxon>Bdelloidea</taxon>
        <taxon>Philodinida</taxon>
        <taxon>Philodinidae</taxon>
        <taxon>Rotaria</taxon>
    </lineage>
</organism>
<reference evidence="1" key="1">
    <citation type="submission" date="2021-02" db="EMBL/GenBank/DDBJ databases">
        <authorList>
            <person name="Nowell W R."/>
        </authorList>
    </citation>
    <scope>NUCLEOTIDE SEQUENCE</scope>
</reference>
<evidence type="ECO:0000313" key="1">
    <source>
        <dbReference type="EMBL" id="CAF4888364.1"/>
    </source>
</evidence>
<evidence type="ECO:0008006" key="3">
    <source>
        <dbReference type="Google" id="ProtNLM"/>
    </source>
</evidence>
<name>A0A821UDG3_9BILA</name>
<dbReference type="Gene3D" id="2.60.120.620">
    <property type="entry name" value="q2cbj1_9rhob like domain"/>
    <property type="match status" value="1"/>
</dbReference>
<dbReference type="Proteomes" id="UP000663848">
    <property type="component" value="Unassembled WGS sequence"/>
</dbReference>
<protein>
    <recommendedName>
        <fullName evidence="3">2OG-Fe dioxygenase family protein</fullName>
    </recommendedName>
</protein>
<accession>A0A821UDG3</accession>
<dbReference type="AlphaFoldDB" id="A0A821UDG3"/>
<sequence length="232" mass="26494">MYRLGMDQSKNIAWRLRREPFVLTAKEGFKRHDAGLYRFFGEAQDWVMQNTTLQALMRFKYFMMKDTPSLPRPGCDSQRNWNTCGFFLRTRTTADLLGEPAAEGIHQDGVEFTMTTMFNSNNMRKDSAVSTLYNLNQEIGVQHHEADPNNIIEAVQHLNYLDTLLFVDNELSHSVTPVYQNNPRVEANRDMGVFFTRRMAKKGGGFSAEPFDSESSHPTLPAAFSTGSKFLS</sequence>
<proteinExistence type="predicted"/>
<dbReference type="GO" id="GO:0051213">
    <property type="term" value="F:dioxygenase activity"/>
    <property type="evidence" value="ECO:0007669"/>
    <property type="project" value="InterPro"/>
</dbReference>
<dbReference type="EMBL" id="CAJOBR010009102">
    <property type="protein sequence ID" value="CAF4888364.1"/>
    <property type="molecule type" value="Genomic_DNA"/>
</dbReference>
<evidence type="ECO:0000313" key="2">
    <source>
        <dbReference type="Proteomes" id="UP000663848"/>
    </source>
</evidence>